<dbReference type="AlphaFoldDB" id="A0A6F8PQX1"/>
<dbReference type="InterPro" id="IPR013216">
    <property type="entry name" value="Methyltransf_11"/>
</dbReference>
<feature type="domain" description="Methyltransferase type 11" evidence="1">
    <location>
        <begin position="44"/>
        <end position="136"/>
    </location>
</feature>
<dbReference type="Pfam" id="PF08241">
    <property type="entry name" value="Methyltransf_11"/>
    <property type="match status" value="1"/>
</dbReference>
<dbReference type="InterPro" id="IPR029063">
    <property type="entry name" value="SAM-dependent_MTases_sf"/>
</dbReference>
<dbReference type="SUPFAM" id="SSF53335">
    <property type="entry name" value="S-adenosyl-L-methionine-dependent methyltransferases"/>
    <property type="match status" value="1"/>
</dbReference>
<dbReference type="GO" id="GO:0008757">
    <property type="term" value="F:S-adenosylmethionine-dependent methyltransferase activity"/>
    <property type="evidence" value="ECO:0007669"/>
    <property type="project" value="InterPro"/>
</dbReference>
<evidence type="ECO:0000313" key="2">
    <source>
        <dbReference type="EMBL" id="BBP44427.1"/>
    </source>
</evidence>
<evidence type="ECO:0000259" key="1">
    <source>
        <dbReference type="Pfam" id="PF08241"/>
    </source>
</evidence>
<organism evidence="2 3">
    <name type="scientific">Thiosulfativibrio zosterae</name>
    <dbReference type="NCBI Taxonomy" id="2675053"/>
    <lineage>
        <taxon>Bacteria</taxon>
        <taxon>Pseudomonadati</taxon>
        <taxon>Pseudomonadota</taxon>
        <taxon>Gammaproteobacteria</taxon>
        <taxon>Thiotrichales</taxon>
        <taxon>Piscirickettsiaceae</taxon>
        <taxon>Thiosulfativibrio</taxon>
    </lineage>
</organism>
<dbReference type="PANTHER" id="PTHR43861">
    <property type="entry name" value="TRANS-ACONITATE 2-METHYLTRANSFERASE-RELATED"/>
    <property type="match status" value="1"/>
</dbReference>
<dbReference type="Gene3D" id="3.40.50.150">
    <property type="entry name" value="Vaccinia Virus protein VP39"/>
    <property type="match status" value="1"/>
</dbReference>
<dbReference type="CDD" id="cd02440">
    <property type="entry name" value="AdoMet_MTases"/>
    <property type="match status" value="1"/>
</dbReference>
<keyword evidence="3" id="KW-1185">Reference proteome</keyword>
<gene>
    <name evidence="2" type="ORF">THMIRHAT_21730</name>
</gene>
<proteinExistence type="predicted"/>
<dbReference type="Proteomes" id="UP000501466">
    <property type="component" value="Chromosome"/>
</dbReference>
<dbReference type="KEGG" id="tzo:THMIRHAT_21730"/>
<reference evidence="3" key="1">
    <citation type="submission" date="2019-11" db="EMBL/GenBank/DDBJ databases">
        <title>Isolation and characterization of two novel species in the genus Thiomicrorhabdus.</title>
        <authorList>
            <person name="Mochizuki J."/>
            <person name="Kojima H."/>
            <person name="Fukui M."/>
        </authorList>
    </citation>
    <scope>NUCLEOTIDE SEQUENCE [LARGE SCALE GENOMIC DNA]</scope>
    <source>
        <strain evidence="3">AkT22</strain>
    </source>
</reference>
<dbReference type="EMBL" id="AP021888">
    <property type="protein sequence ID" value="BBP44427.1"/>
    <property type="molecule type" value="Genomic_DNA"/>
</dbReference>
<protein>
    <recommendedName>
        <fullName evidence="1">Methyltransferase type 11 domain-containing protein</fullName>
    </recommendedName>
</protein>
<accession>A0A6F8PQX1</accession>
<name>A0A6F8PQX1_9GAMM</name>
<sequence length="243" mass="27548">MKNHFDEIAEVYNDVWAFTPGYQDFMRDAILDALALQPADLLMDVGGGTGSYTLLIAQQAGLLSKPYCVEPSAPMAEVAAQNPQLQVLCEDANQFALRDCHYDKLLFKEVVHHIQDRPAVWQGVFNQLNSAGRLLIVTRPRRVKIPFFEAAKQAFYQNQSDAQVWADELSLAGFRVDIQQATYEFELDKPVWFKMLRNRFMSDLAPFSDAEIEAGILEIESQYPQRSTVPVIEQLVLIVAHKP</sequence>
<evidence type="ECO:0000313" key="3">
    <source>
        <dbReference type="Proteomes" id="UP000501466"/>
    </source>
</evidence>
<dbReference type="RefSeq" id="WP_173292142.1">
    <property type="nucleotide sequence ID" value="NZ_AP021888.1"/>
</dbReference>